<gene>
    <name evidence="3" type="ORF">EV378_6270</name>
</gene>
<accession>A0A4R1HR74</accession>
<feature type="region of interest" description="Disordered" evidence="1">
    <location>
        <begin position="386"/>
        <end position="455"/>
    </location>
</feature>
<proteinExistence type="predicted"/>
<dbReference type="RefSeq" id="WP_132431001.1">
    <property type="nucleotide sequence ID" value="NZ_SMFZ01000002.1"/>
</dbReference>
<feature type="transmembrane region" description="Helical" evidence="2">
    <location>
        <begin position="55"/>
        <end position="76"/>
    </location>
</feature>
<comment type="caution">
    <text evidence="3">The sequence shown here is derived from an EMBL/GenBank/DDBJ whole genome shotgun (WGS) entry which is preliminary data.</text>
</comment>
<keyword evidence="2" id="KW-0812">Transmembrane</keyword>
<protein>
    <submittedName>
        <fullName evidence="3">Uncharacterized protein</fullName>
    </submittedName>
</protein>
<keyword evidence="4" id="KW-1185">Reference proteome</keyword>
<feature type="transmembrane region" description="Helical" evidence="2">
    <location>
        <begin position="12"/>
        <end position="34"/>
    </location>
</feature>
<keyword evidence="2" id="KW-1133">Transmembrane helix</keyword>
<evidence type="ECO:0000313" key="3">
    <source>
        <dbReference type="EMBL" id="TCK22269.1"/>
    </source>
</evidence>
<evidence type="ECO:0000256" key="1">
    <source>
        <dbReference type="SAM" id="MobiDB-lite"/>
    </source>
</evidence>
<evidence type="ECO:0000313" key="4">
    <source>
        <dbReference type="Proteomes" id="UP000295560"/>
    </source>
</evidence>
<keyword evidence="2" id="KW-0472">Membrane</keyword>
<dbReference type="AlphaFoldDB" id="A0A4R1HR74"/>
<organism evidence="3 4">
    <name type="scientific">Pseudonocardia endophytica</name>
    <dbReference type="NCBI Taxonomy" id="401976"/>
    <lineage>
        <taxon>Bacteria</taxon>
        <taxon>Bacillati</taxon>
        <taxon>Actinomycetota</taxon>
        <taxon>Actinomycetes</taxon>
        <taxon>Pseudonocardiales</taxon>
        <taxon>Pseudonocardiaceae</taxon>
        <taxon>Pseudonocardia</taxon>
    </lineage>
</organism>
<feature type="region of interest" description="Disordered" evidence="1">
    <location>
        <begin position="87"/>
        <end position="126"/>
    </location>
</feature>
<name>A0A4R1HR74_PSEEN</name>
<dbReference type="EMBL" id="SMFZ01000002">
    <property type="protein sequence ID" value="TCK22269.1"/>
    <property type="molecule type" value="Genomic_DNA"/>
</dbReference>
<evidence type="ECO:0000256" key="2">
    <source>
        <dbReference type="SAM" id="Phobius"/>
    </source>
</evidence>
<feature type="compositionally biased region" description="Basic and acidic residues" evidence="1">
    <location>
        <begin position="87"/>
        <end position="98"/>
    </location>
</feature>
<reference evidence="3 4" key="1">
    <citation type="submission" date="2019-03" db="EMBL/GenBank/DDBJ databases">
        <title>Sequencing the genomes of 1000 actinobacteria strains.</title>
        <authorList>
            <person name="Klenk H.-P."/>
        </authorList>
    </citation>
    <scope>NUCLEOTIDE SEQUENCE [LARGE SCALE GENOMIC DNA]</scope>
    <source>
        <strain evidence="3 4">DSM 44969</strain>
    </source>
</reference>
<feature type="compositionally biased region" description="Low complexity" evidence="1">
    <location>
        <begin position="386"/>
        <end position="397"/>
    </location>
</feature>
<feature type="compositionally biased region" description="Polar residues" evidence="1">
    <location>
        <begin position="412"/>
        <end position="421"/>
    </location>
</feature>
<sequence>MPLSRKVVPVDALGPVLVGVYLIGILVSGTVIRARAGTGVWLRLKVFGPDGFGPVWIATATACSMAWPVTLAVWLARGRPEPRVVFNEKAEERSRRETAAAAAAQPAPPRPAVASQTARAGSVPPASPIARAGAAVVPPVNPVARIAPATTTVPTTSFGYTAPPDAVVDGWGCPNRDCGRGGPDVPQRWPHPCPGCGTATDPTFAEPWAHDARGPFLRAAVAGSAPAVREVWVGALAGWEHADALRRADAAAAERARLRARDVLGQVSEATAGSLQAGIVNGCLAHGLADSAADELLYWSARVRTAGAAADSGRRADCRTLMDGSLDFLESAAGAGHRFAPEIRRSALLLRSAVGDLLAAGVDERAARVLDGAPFPVAVPAPRTAQASAATAVDPAPAAAPPWPESRPARSTVVQPTTGSRAAQAVPPDSGSFPPPVARPVAARPTTRAEARSEDPDRVLAAVLGGVVVGSAPVLDAVRAWVPDGSSAVEDPAPADGPATIGGAALGRVRRGAGKLVGSSGPGTPDWAAAGPHHRAAWWSERMGAVVAAAVAAASSSGPVAEHASLRPAVSMAGQAFVLCAVAAEFGVADRDELVALLADVLFGRTPPASATEPDPGTLADVARRLDGTGAARVTAFTEIAWRLGRSLLTLRTELTDRPEPARRSRLGKVPGLGAVGGFLDERSALREVTASGVAWLERRSAPPGPPFGDPVSRSS</sequence>
<dbReference type="Proteomes" id="UP000295560">
    <property type="component" value="Unassembled WGS sequence"/>
</dbReference>
<dbReference type="OrthoDB" id="3825591at2"/>